<dbReference type="InterPro" id="IPR050109">
    <property type="entry name" value="HTH-type_TetR-like_transc_reg"/>
</dbReference>
<feature type="DNA-binding region" description="H-T-H motif" evidence="4">
    <location>
        <begin position="30"/>
        <end position="49"/>
    </location>
</feature>
<evidence type="ECO:0000256" key="2">
    <source>
        <dbReference type="ARBA" id="ARBA00023125"/>
    </source>
</evidence>
<proteinExistence type="predicted"/>
<dbReference type="RefSeq" id="WP_093641546.1">
    <property type="nucleotide sequence ID" value="NZ_CAJNAU010000006.1"/>
</dbReference>
<organism evidence="7 8">
    <name type="scientific">Paraburkholderia aspalathi</name>
    <dbReference type="NCBI Taxonomy" id="1324617"/>
    <lineage>
        <taxon>Bacteria</taxon>
        <taxon>Pseudomonadati</taxon>
        <taxon>Pseudomonadota</taxon>
        <taxon>Betaproteobacteria</taxon>
        <taxon>Burkholderiales</taxon>
        <taxon>Burkholderiaceae</taxon>
        <taxon>Paraburkholderia</taxon>
    </lineage>
</organism>
<keyword evidence="3" id="KW-0804">Transcription</keyword>
<dbReference type="Proteomes" id="UP000674425">
    <property type="component" value="Unassembled WGS sequence"/>
</dbReference>
<evidence type="ECO:0000256" key="4">
    <source>
        <dbReference type="PROSITE-ProRule" id="PRU00335"/>
    </source>
</evidence>
<keyword evidence="9" id="KW-1185">Reference proteome</keyword>
<evidence type="ECO:0000313" key="9">
    <source>
        <dbReference type="Proteomes" id="UP000674425"/>
    </source>
</evidence>
<dbReference type="PANTHER" id="PTHR30055">
    <property type="entry name" value="HTH-TYPE TRANSCRIPTIONAL REGULATOR RUTR"/>
    <property type="match status" value="1"/>
</dbReference>
<keyword evidence="1" id="KW-0805">Transcription regulation</keyword>
<sequence length="196" mass="21798">MPQVKKAEVREAILAAAFSAFSEKGYSATTMTEIARQAGTTVANLYVYFDSKLIILYELYQPWLMKQLDALRAEVVLLSNPKKKIRRILTGLWADIPASDQAFANALIDALASAPPNMGKPVKLLDSVEGFLTRLLRESLPPERAEVARDDLISHVIWMAFDGFVINHRIGDVRDIERIAALMTDLLLGDTSPKAR</sequence>
<evidence type="ECO:0000313" key="8">
    <source>
        <dbReference type="Proteomes" id="UP000198844"/>
    </source>
</evidence>
<evidence type="ECO:0000256" key="3">
    <source>
        <dbReference type="ARBA" id="ARBA00023163"/>
    </source>
</evidence>
<dbReference type="OrthoDB" id="8688418at2"/>
<protein>
    <submittedName>
        <fullName evidence="7">Transcriptional regulator, TetR family</fullName>
    </submittedName>
</protein>
<dbReference type="InterPro" id="IPR009057">
    <property type="entry name" value="Homeodomain-like_sf"/>
</dbReference>
<evidence type="ECO:0000313" key="6">
    <source>
        <dbReference type="EMBL" id="CAE6715834.1"/>
    </source>
</evidence>
<reference evidence="7 8" key="1">
    <citation type="submission" date="2016-10" db="EMBL/GenBank/DDBJ databases">
        <authorList>
            <person name="de Groot N.N."/>
        </authorList>
    </citation>
    <scope>NUCLEOTIDE SEQUENCE [LARGE SCALE GENOMIC DNA]</scope>
    <source>
        <strain evidence="7 8">LMG 27731</strain>
    </source>
</reference>
<evidence type="ECO:0000259" key="5">
    <source>
        <dbReference type="PROSITE" id="PS50977"/>
    </source>
</evidence>
<dbReference type="GO" id="GO:0003700">
    <property type="term" value="F:DNA-binding transcription factor activity"/>
    <property type="evidence" value="ECO:0007669"/>
    <property type="project" value="TreeGrafter"/>
</dbReference>
<dbReference type="Gene3D" id="1.10.357.10">
    <property type="entry name" value="Tetracycline Repressor, domain 2"/>
    <property type="match status" value="1"/>
</dbReference>
<dbReference type="InterPro" id="IPR001647">
    <property type="entry name" value="HTH_TetR"/>
</dbReference>
<dbReference type="Proteomes" id="UP000198844">
    <property type="component" value="Unassembled WGS sequence"/>
</dbReference>
<dbReference type="SUPFAM" id="SSF46689">
    <property type="entry name" value="Homeodomain-like"/>
    <property type="match status" value="1"/>
</dbReference>
<reference evidence="6 9" key="2">
    <citation type="submission" date="2021-02" db="EMBL/GenBank/DDBJ databases">
        <authorList>
            <person name="Vanwijnsberghe S."/>
        </authorList>
    </citation>
    <scope>NUCLEOTIDE SEQUENCE [LARGE SCALE GENOMIC DNA]</scope>
    <source>
        <strain evidence="6 9">R-69658</strain>
    </source>
</reference>
<dbReference type="EMBL" id="FPBH01000022">
    <property type="protein sequence ID" value="SFU23767.1"/>
    <property type="molecule type" value="Genomic_DNA"/>
</dbReference>
<dbReference type="PANTHER" id="PTHR30055:SF234">
    <property type="entry name" value="HTH-TYPE TRANSCRIPTIONAL REGULATOR BETI"/>
    <property type="match status" value="1"/>
</dbReference>
<feature type="domain" description="HTH tetR-type" evidence="5">
    <location>
        <begin position="7"/>
        <end position="67"/>
    </location>
</feature>
<dbReference type="GO" id="GO:0000976">
    <property type="term" value="F:transcription cis-regulatory region binding"/>
    <property type="evidence" value="ECO:0007669"/>
    <property type="project" value="TreeGrafter"/>
</dbReference>
<name>A0A1I7EIP4_9BURK</name>
<keyword evidence="2 4" id="KW-0238">DNA-binding</keyword>
<dbReference type="PROSITE" id="PS50977">
    <property type="entry name" value="HTH_TETR_2"/>
    <property type="match status" value="1"/>
</dbReference>
<gene>
    <name evidence="6" type="ORF">R69658_01141</name>
    <name evidence="7" type="ORF">SAMN05192563_1022161</name>
</gene>
<dbReference type="Pfam" id="PF00440">
    <property type="entry name" value="TetR_N"/>
    <property type="match status" value="1"/>
</dbReference>
<dbReference type="AlphaFoldDB" id="A0A1I7EIP4"/>
<evidence type="ECO:0000313" key="7">
    <source>
        <dbReference type="EMBL" id="SFU23767.1"/>
    </source>
</evidence>
<dbReference type="PRINTS" id="PR00455">
    <property type="entry name" value="HTHTETR"/>
</dbReference>
<accession>A0A1I7EIP4</accession>
<dbReference type="EMBL" id="CAJNAU010000006">
    <property type="protein sequence ID" value="CAE6715834.1"/>
    <property type="molecule type" value="Genomic_DNA"/>
</dbReference>
<evidence type="ECO:0000256" key="1">
    <source>
        <dbReference type="ARBA" id="ARBA00023015"/>
    </source>
</evidence>